<organism evidence="2 3">
    <name type="scientific">Dendrothele bispora (strain CBS 962.96)</name>
    <dbReference type="NCBI Taxonomy" id="1314807"/>
    <lineage>
        <taxon>Eukaryota</taxon>
        <taxon>Fungi</taxon>
        <taxon>Dikarya</taxon>
        <taxon>Basidiomycota</taxon>
        <taxon>Agaricomycotina</taxon>
        <taxon>Agaricomycetes</taxon>
        <taxon>Agaricomycetidae</taxon>
        <taxon>Agaricales</taxon>
        <taxon>Agaricales incertae sedis</taxon>
        <taxon>Dendrothele</taxon>
    </lineage>
</organism>
<feature type="region of interest" description="Disordered" evidence="1">
    <location>
        <begin position="16"/>
        <end position="86"/>
    </location>
</feature>
<dbReference type="EMBL" id="ML179430">
    <property type="protein sequence ID" value="THU87904.1"/>
    <property type="molecule type" value="Genomic_DNA"/>
</dbReference>
<dbReference type="Pfam" id="PF18759">
    <property type="entry name" value="Plavaka"/>
    <property type="match status" value="1"/>
</dbReference>
<reference evidence="2 3" key="1">
    <citation type="journal article" date="2019" name="Nat. Ecol. Evol.">
        <title>Megaphylogeny resolves global patterns of mushroom evolution.</title>
        <authorList>
            <person name="Varga T."/>
            <person name="Krizsan K."/>
            <person name="Foldi C."/>
            <person name="Dima B."/>
            <person name="Sanchez-Garcia M."/>
            <person name="Sanchez-Ramirez S."/>
            <person name="Szollosi G.J."/>
            <person name="Szarkandi J.G."/>
            <person name="Papp V."/>
            <person name="Albert L."/>
            <person name="Andreopoulos W."/>
            <person name="Angelini C."/>
            <person name="Antonin V."/>
            <person name="Barry K.W."/>
            <person name="Bougher N.L."/>
            <person name="Buchanan P."/>
            <person name="Buyck B."/>
            <person name="Bense V."/>
            <person name="Catcheside P."/>
            <person name="Chovatia M."/>
            <person name="Cooper J."/>
            <person name="Damon W."/>
            <person name="Desjardin D."/>
            <person name="Finy P."/>
            <person name="Geml J."/>
            <person name="Haridas S."/>
            <person name="Hughes K."/>
            <person name="Justo A."/>
            <person name="Karasinski D."/>
            <person name="Kautmanova I."/>
            <person name="Kiss B."/>
            <person name="Kocsube S."/>
            <person name="Kotiranta H."/>
            <person name="LaButti K.M."/>
            <person name="Lechner B.E."/>
            <person name="Liimatainen K."/>
            <person name="Lipzen A."/>
            <person name="Lukacs Z."/>
            <person name="Mihaltcheva S."/>
            <person name="Morgado L.N."/>
            <person name="Niskanen T."/>
            <person name="Noordeloos M.E."/>
            <person name="Ohm R.A."/>
            <person name="Ortiz-Santana B."/>
            <person name="Ovrebo C."/>
            <person name="Racz N."/>
            <person name="Riley R."/>
            <person name="Savchenko A."/>
            <person name="Shiryaev A."/>
            <person name="Soop K."/>
            <person name="Spirin V."/>
            <person name="Szebenyi C."/>
            <person name="Tomsovsky M."/>
            <person name="Tulloss R.E."/>
            <person name="Uehling J."/>
            <person name="Grigoriev I.V."/>
            <person name="Vagvolgyi C."/>
            <person name="Papp T."/>
            <person name="Martin F.M."/>
            <person name="Miettinen O."/>
            <person name="Hibbett D.S."/>
            <person name="Nagy L.G."/>
        </authorList>
    </citation>
    <scope>NUCLEOTIDE SEQUENCE [LARGE SCALE GENOMIC DNA]</scope>
    <source>
        <strain evidence="2 3">CBS 962.96</strain>
    </source>
</reference>
<evidence type="ECO:0000313" key="2">
    <source>
        <dbReference type="EMBL" id="THU87904.1"/>
    </source>
</evidence>
<evidence type="ECO:0000256" key="1">
    <source>
        <dbReference type="SAM" id="MobiDB-lite"/>
    </source>
</evidence>
<proteinExistence type="predicted"/>
<dbReference type="AlphaFoldDB" id="A0A4S8LFZ7"/>
<gene>
    <name evidence="2" type="ORF">K435DRAFT_680843</name>
</gene>
<dbReference type="OrthoDB" id="2576233at2759"/>
<evidence type="ECO:0000313" key="3">
    <source>
        <dbReference type="Proteomes" id="UP000297245"/>
    </source>
</evidence>
<protein>
    <submittedName>
        <fullName evidence="2">Uncharacterized protein</fullName>
    </submittedName>
</protein>
<feature type="compositionally biased region" description="Polar residues" evidence="1">
    <location>
        <begin position="16"/>
        <end position="31"/>
    </location>
</feature>
<dbReference type="Proteomes" id="UP000297245">
    <property type="component" value="Unassembled WGS sequence"/>
</dbReference>
<keyword evidence="3" id="KW-1185">Reference proteome</keyword>
<accession>A0A4S8LFZ7</accession>
<name>A0A4S8LFZ7_DENBC</name>
<dbReference type="InterPro" id="IPR041078">
    <property type="entry name" value="Plavaka"/>
</dbReference>
<sequence length="920" mass="104693">MERGWEPEIPEYLQTFGNQSRSASPENLLSDSDNEIDTPSPKNFLSDSEDEDSDEFLNPRHEAESSLTEDPFIESYPNPQAGAPLASGLKSENERYLETLPGGTAENPWAPFKSEMDWAIAKWAKLRGPSSTALTELLSIPKLVEKLELSFSSANELNSIIDKNLPSRPEFKTETIIVHGEAFEVYFRDILECVKALFSEPDFAPYMKYAPEKHFTDGTRKSRMYHDMHTGEWWWSRQVILDKEQPGSTVIPIILSSDKTLVTNFRGKSVYPLYMTIGNIPKEIRKKSSSRAYVLIGYLPTSKLEHISNKTARRRALINMFHSCMQHIVKPLETAGSHGVSMMSGDGATHRGHPILAVYACDYPEQILVTCARYGDCADCEIIEEMMGEGTALYPVRNLAKILHALHTLDTEGPQEFIAACKQARVKPVFDVFWKNLPYSNIFRCITPDILHQLYQGMIKHLKNWVIEAFGEAEIDARCRRLPPNHHVRIFLQGISSLSRITGQEHNDIASFLLSIIIDIPLPGGFSSVRLVRCVRGLVDFLYLAQYPIHTDQTLILLQDALERFHKDKDIFIDLGIREHFQLPKLHFLNHYVQKIKFLGTLDNSNTEHTERLHIDLAKDAYRATNRKDEYFQMIKWLERKEKVLRHDNFLNWLSGGKPSIRHLANWLPSALTLKASLQMAKHPSIRSLSLSSAQKHNSATFLAPSLARYLAKLRFPSESSRQLENRVTNDIDLDIVTHISSFNVIKFVQTDPITNITSTADSIHVQSTRHDKKGRTVPGRFDTALIRIDNNGVNLLKQYRVGQVRLIFTLSEAVMAKLLADVPYSKWPKHLAYIEWFTSFSGKVDRNHQLHKVSRVEFTDGGGLASVVDVSDIVGSVPLTPKFGKVADRRWTSTNVLEKCKVFFVNPYPSLHNRLLYTL</sequence>